<dbReference type="PANTHER" id="PTHR43798">
    <property type="entry name" value="MONOACYLGLYCEROL LIPASE"/>
    <property type="match status" value="1"/>
</dbReference>
<dbReference type="GO" id="GO:0016787">
    <property type="term" value="F:hydrolase activity"/>
    <property type="evidence" value="ECO:0007669"/>
    <property type="project" value="UniProtKB-KW"/>
</dbReference>
<dbReference type="Proteomes" id="UP000756346">
    <property type="component" value="Unassembled WGS sequence"/>
</dbReference>
<feature type="signal peptide" evidence="1">
    <location>
        <begin position="1"/>
        <end position="19"/>
    </location>
</feature>
<evidence type="ECO:0000259" key="2">
    <source>
        <dbReference type="Pfam" id="PF12697"/>
    </source>
</evidence>
<evidence type="ECO:0000313" key="4">
    <source>
        <dbReference type="Proteomes" id="UP000756346"/>
    </source>
</evidence>
<protein>
    <submittedName>
        <fullName evidence="3">Alpha/Beta hydrolase protein</fullName>
    </submittedName>
</protein>
<evidence type="ECO:0000313" key="3">
    <source>
        <dbReference type="EMBL" id="KAH7029510.1"/>
    </source>
</evidence>
<dbReference type="InterPro" id="IPR000073">
    <property type="entry name" value="AB_hydrolase_1"/>
</dbReference>
<dbReference type="GO" id="GO:0016020">
    <property type="term" value="C:membrane"/>
    <property type="evidence" value="ECO:0007669"/>
    <property type="project" value="TreeGrafter"/>
</dbReference>
<dbReference type="InterPro" id="IPR029058">
    <property type="entry name" value="AB_hydrolase_fold"/>
</dbReference>
<proteinExistence type="predicted"/>
<reference evidence="3" key="1">
    <citation type="journal article" date="2021" name="Nat. Commun.">
        <title>Genetic determinants of endophytism in the Arabidopsis root mycobiome.</title>
        <authorList>
            <person name="Mesny F."/>
            <person name="Miyauchi S."/>
            <person name="Thiergart T."/>
            <person name="Pickel B."/>
            <person name="Atanasova L."/>
            <person name="Karlsson M."/>
            <person name="Huettel B."/>
            <person name="Barry K.W."/>
            <person name="Haridas S."/>
            <person name="Chen C."/>
            <person name="Bauer D."/>
            <person name="Andreopoulos W."/>
            <person name="Pangilinan J."/>
            <person name="LaButti K."/>
            <person name="Riley R."/>
            <person name="Lipzen A."/>
            <person name="Clum A."/>
            <person name="Drula E."/>
            <person name="Henrissat B."/>
            <person name="Kohler A."/>
            <person name="Grigoriev I.V."/>
            <person name="Martin F.M."/>
            <person name="Hacquard S."/>
        </authorList>
    </citation>
    <scope>NUCLEOTIDE SEQUENCE</scope>
    <source>
        <strain evidence="3">MPI-CAGE-CH-0230</strain>
    </source>
</reference>
<keyword evidence="4" id="KW-1185">Reference proteome</keyword>
<dbReference type="EMBL" id="JAGTJQ010000006">
    <property type="protein sequence ID" value="KAH7029510.1"/>
    <property type="molecule type" value="Genomic_DNA"/>
</dbReference>
<dbReference type="SUPFAM" id="SSF53474">
    <property type="entry name" value="alpha/beta-Hydrolases"/>
    <property type="match status" value="1"/>
</dbReference>
<dbReference type="Pfam" id="PF12697">
    <property type="entry name" value="Abhydrolase_6"/>
    <property type="match status" value="1"/>
</dbReference>
<name>A0A9P8Y557_9PEZI</name>
<feature type="chain" id="PRO_5040252444" evidence="1">
    <location>
        <begin position="20"/>
        <end position="401"/>
    </location>
</feature>
<gene>
    <name evidence="3" type="ORF">B0I36DRAFT_385004</name>
</gene>
<comment type="caution">
    <text evidence="3">The sequence shown here is derived from an EMBL/GenBank/DDBJ whole genome shotgun (WGS) entry which is preliminary data.</text>
</comment>
<keyword evidence="1" id="KW-0732">Signal</keyword>
<accession>A0A9P8Y557</accession>
<evidence type="ECO:0000256" key="1">
    <source>
        <dbReference type="SAM" id="SignalP"/>
    </source>
</evidence>
<dbReference type="RefSeq" id="XP_046011798.1">
    <property type="nucleotide sequence ID" value="XM_046161035.1"/>
</dbReference>
<keyword evidence="3" id="KW-0378">Hydrolase</keyword>
<dbReference type="InterPro" id="IPR050266">
    <property type="entry name" value="AB_hydrolase_sf"/>
</dbReference>
<dbReference type="Gene3D" id="3.40.50.1820">
    <property type="entry name" value="alpha/beta hydrolase"/>
    <property type="match status" value="1"/>
</dbReference>
<dbReference type="GeneID" id="70190581"/>
<feature type="domain" description="AB hydrolase-1" evidence="2">
    <location>
        <begin position="103"/>
        <end position="374"/>
    </location>
</feature>
<dbReference type="AlphaFoldDB" id="A0A9P8Y557"/>
<sequence length="401" mass="43168">MNSLSKTLAIAGFVATAVALPASTAPAAGSKNCEELIFKVSATAQNREILVQPDVSNFNSFVEFLTQNVSYTQISGSEKIVARYCRPTIVNIQASQQSKTLQLLVHGNTYDKHYWSGLGFEDYNYEACANSLGYPTLAIDRPGNGQSTRPNGATHVQAPYQVELIHKLIQSLRGPGIVLPGAPQTAVAPFERVVWVGHSYGSIIGNQLAAKYPADVDAYVLMGIAIPKPTDFALPGQWEMGFQPASEYDPVRFPYTDKTYFVTSSKAGRMATFYSDPAAPDFDAAVYDADFATMGTITAGEALTQTLAVADRFAGPVFVLTGQEDATFCGNGKREPVLPDCLSGSESRLAKVHDLFPQSSFFDFFAQPDAGHCHGTHYTAQQGFEATSDFLARAFSSAVSA</sequence>
<organism evidence="3 4">
    <name type="scientific">Microdochium trichocladiopsis</name>
    <dbReference type="NCBI Taxonomy" id="1682393"/>
    <lineage>
        <taxon>Eukaryota</taxon>
        <taxon>Fungi</taxon>
        <taxon>Dikarya</taxon>
        <taxon>Ascomycota</taxon>
        <taxon>Pezizomycotina</taxon>
        <taxon>Sordariomycetes</taxon>
        <taxon>Xylariomycetidae</taxon>
        <taxon>Xylariales</taxon>
        <taxon>Microdochiaceae</taxon>
        <taxon>Microdochium</taxon>
    </lineage>
</organism>
<dbReference type="OrthoDB" id="190201at2759"/>
<dbReference type="PANTHER" id="PTHR43798:SF33">
    <property type="entry name" value="HYDROLASE, PUTATIVE (AFU_ORTHOLOGUE AFUA_2G14860)-RELATED"/>
    <property type="match status" value="1"/>
</dbReference>